<reference evidence="2 3" key="1">
    <citation type="submission" date="2019-09" db="EMBL/GenBank/DDBJ databases">
        <title>Emergence of a chromosome-mediated tetracycline resistance gene in Proteus strain.</title>
        <authorList>
            <person name="He D."/>
            <person name="Wang L."/>
        </authorList>
    </citation>
    <scope>NUCLEOTIDE SEQUENCE [LARGE SCALE GENOMIC DNA]</scope>
    <source>
        <strain evidence="2 3">T60</strain>
    </source>
</reference>
<keyword evidence="1" id="KW-1133">Transmembrane helix</keyword>
<sequence length="74" mass="8440">MYSCICIPLLPFAKKCSDDIFLHYFSKHIFDEYINGGGAKGGGVLYIMVLIPLIIPLAIGYFIYQIKKHRKKQS</sequence>
<dbReference type="AlphaFoldDB" id="A0A6I7D5X9"/>
<proteinExistence type="predicted"/>
<dbReference type="EMBL" id="CP043925">
    <property type="protein sequence ID" value="QHN12511.1"/>
    <property type="molecule type" value="Genomic_DNA"/>
</dbReference>
<evidence type="ECO:0000313" key="3">
    <source>
        <dbReference type="Proteomes" id="UP000464700"/>
    </source>
</evidence>
<dbReference type="Proteomes" id="UP000464700">
    <property type="component" value="Chromosome"/>
</dbReference>
<evidence type="ECO:0000313" key="2">
    <source>
        <dbReference type="EMBL" id="QHN12511.1"/>
    </source>
</evidence>
<evidence type="ECO:0000256" key="1">
    <source>
        <dbReference type="SAM" id="Phobius"/>
    </source>
</evidence>
<keyword evidence="3" id="KW-1185">Reference proteome</keyword>
<feature type="transmembrane region" description="Helical" evidence="1">
    <location>
        <begin position="43"/>
        <end position="64"/>
    </location>
</feature>
<dbReference type="KEGG" id="pcol:F1325_09160"/>
<gene>
    <name evidence="2" type="ORF">F1325_09160</name>
</gene>
<accession>A0A6I7D5X9</accession>
<organism evidence="2 3">
    <name type="scientific">Proteus columbae</name>
    <dbReference type="NCBI Taxonomy" id="1987580"/>
    <lineage>
        <taxon>Bacteria</taxon>
        <taxon>Pseudomonadati</taxon>
        <taxon>Pseudomonadota</taxon>
        <taxon>Gammaproteobacteria</taxon>
        <taxon>Enterobacterales</taxon>
        <taxon>Morganellaceae</taxon>
        <taxon>Proteus</taxon>
    </lineage>
</organism>
<name>A0A6I7D5X9_9GAMM</name>
<protein>
    <submittedName>
        <fullName evidence="2">Uncharacterized protein</fullName>
    </submittedName>
</protein>
<keyword evidence="1" id="KW-0812">Transmembrane</keyword>
<keyword evidence="1" id="KW-0472">Membrane</keyword>